<evidence type="ECO:0000256" key="12">
    <source>
        <dbReference type="SAM" id="Phobius"/>
    </source>
</evidence>
<proteinExistence type="inferred from homology"/>
<dbReference type="InterPro" id="IPR045861">
    <property type="entry name" value="CorA_cytoplasmic_dom"/>
</dbReference>
<organism evidence="13 14">
    <name type="scientific">Candidatus Competibacter phosphatis</name>
    <dbReference type="NCBI Taxonomy" id="221280"/>
    <lineage>
        <taxon>Bacteria</taxon>
        <taxon>Pseudomonadati</taxon>
        <taxon>Pseudomonadota</taxon>
        <taxon>Gammaproteobacteria</taxon>
        <taxon>Candidatus Competibacteraceae</taxon>
        <taxon>Candidatus Competibacter</taxon>
    </lineage>
</organism>
<keyword evidence="6 12" id="KW-0812">Transmembrane</keyword>
<dbReference type="PANTHER" id="PTHR46494:SF3">
    <property type="entry name" value="ZINC TRANSPORT PROTEIN ZNTB"/>
    <property type="match status" value="1"/>
</dbReference>
<comment type="similarity">
    <text evidence="2">Belongs to the CorA metal ion transporter (MIT) (TC 1.A.35) family.</text>
</comment>
<feature type="transmembrane region" description="Helical" evidence="12">
    <location>
        <begin position="317"/>
        <end position="338"/>
    </location>
</feature>
<feature type="transmembrane region" description="Helical" evidence="12">
    <location>
        <begin position="280"/>
        <end position="305"/>
    </location>
</feature>
<dbReference type="EMBL" id="SPMZ01000053">
    <property type="protein sequence ID" value="NMQ20564.1"/>
    <property type="molecule type" value="Genomic_DNA"/>
</dbReference>
<evidence type="ECO:0000313" key="13">
    <source>
        <dbReference type="EMBL" id="NMQ20564.1"/>
    </source>
</evidence>
<keyword evidence="10 12" id="KW-0472">Membrane</keyword>
<dbReference type="Gene3D" id="1.20.58.340">
    <property type="entry name" value="Magnesium transport protein CorA, transmembrane region"/>
    <property type="match status" value="2"/>
</dbReference>
<protein>
    <recommendedName>
        <fullName evidence="15">Magnesium transporter CorA</fullName>
    </recommendedName>
</protein>
<keyword evidence="4" id="KW-1003">Cell membrane</keyword>
<evidence type="ECO:0000256" key="10">
    <source>
        <dbReference type="ARBA" id="ARBA00023136"/>
    </source>
</evidence>
<dbReference type="SUPFAM" id="SSF144083">
    <property type="entry name" value="Magnesium transport protein CorA, transmembrane region"/>
    <property type="match status" value="1"/>
</dbReference>
<evidence type="ECO:0000256" key="7">
    <source>
        <dbReference type="ARBA" id="ARBA00022833"/>
    </source>
</evidence>
<evidence type="ECO:0000256" key="11">
    <source>
        <dbReference type="SAM" id="Coils"/>
    </source>
</evidence>
<evidence type="ECO:0000256" key="1">
    <source>
        <dbReference type="ARBA" id="ARBA00004651"/>
    </source>
</evidence>
<keyword evidence="8 12" id="KW-1133">Transmembrane helix</keyword>
<evidence type="ECO:0000256" key="3">
    <source>
        <dbReference type="ARBA" id="ARBA00022448"/>
    </source>
</evidence>
<dbReference type="InterPro" id="IPR045863">
    <property type="entry name" value="CorA_TM1_TM2"/>
</dbReference>
<dbReference type="InterPro" id="IPR002523">
    <property type="entry name" value="MgTranspt_CorA/ZnTranspt_ZntB"/>
</dbReference>
<evidence type="ECO:0000256" key="8">
    <source>
        <dbReference type="ARBA" id="ARBA00022989"/>
    </source>
</evidence>
<keyword evidence="14" id="KW-1185">Reference proteome</keyword>
<gene>
    <name evidence="13" type="ORF">E4P82_15990</name>
</gene>
<keyword evidence="11" id="KW-0175">Coiled coil</keyword>
<evidence type="ECO:0008006" key="15">
    <source>
        <dbReference type="Google" id="ProtNLM"/>
    </source>
</evidence>
<comment type="subcellular location">
    <subcellularLocation>
        <location evidence="1">Cell membrane</location>
        <topology evidence="1">Multi-pass membrane protein</topology>
    </subcellularLocation>
</comment>
<reference evidence="13 14" key="1">
    <citation type="submission" date="2019-03" db="EMBL/GenBank/DDBJ databases">
        <title>Metabolic reconstructions from genomes of highly enriched 'Candidatus Accumulibacter' and 'Candidatus Competibacter' bioreactor populations.</title>
        <authorList>
            <person name="Annavajhala M.K."/>
            <person name="Welles L."/>
            <person name="Abbas B."/>
            <person name="Sorokin D."/>
            <person name="Park H."/>
            <person name="Van Loosdrecht M."/>
            <person name="Chandran K."/>
        </authorList>
    </citation>
    <scope>NUCLEOTIDE SEQUENCE [LARGE SCALE GENOMIC DNA]</scope>
    <source>
        <strain evidence="13 14">SBR_G</strain>
    </source>
</reference>
<dbReference type="PANTHER" id="PTHR46494">
    <property type="entry name" value="CORA FAMILY METAL ION TRANSPORTER (EUROFUNG)"/>
    <property type="match status" value="1"/>
</dbReference>
<keyword evidence="9" id="KW-0406">Ion transport</keyword>
<evidence type="ECO:0000256" key="2">
    <source>
        <dbReference type="ARBA" id="ARBA00009765"/>
    </source>
</evidence>
<dbReference type="SUPFAM" id="SSF143865">
    <property type="entry name" value="CorA soluble domain-like"/>
    <property type="match status" value="1"/>
</dbReference>
<dbReference type="Pfam" id="PF01544">
    <property type="entry name" value="CorA"/>
    <property type="match status" value="1"/>
</dbReference>
<evidence type="ECO:0000256" key="6">
    <source>
        <dbReference type="ARBA" id="ARBA00022692"/>
    </source>
</evidence>
<keyword evidence="3" id="KW-0813">Transport</keyword>
<keyword evidence="7" id="KW-0862">Zinc</keyword>
<dbReference type="Proteomes" id="UP000760480">
    <property type="component" value="Unassembled WGS sequence"/>
</dbReference>
<feature type="coiled-coil region" evidence="11">
    <location>
        <begin position="247"/>
        <end position="274"/>
    </location>
</feature>
<sequence>MTNLAESIIQTRYHTALHGLISGFAMLPDQRIQHLMGGDLDAALARPNTVVWLHFNARVGHARDWIARCEPLPEAARRFLLDTDDRKRLERIGDSLMGVISDIRYDFGLDFDPEQIAALRFYLDRGCLISTRRQPSSAADQLRTEINNGRYFDSSAKLVIHLFESQVAKLDKTMARIREMLDDIEDQVLAGRVRGQHIQLGSIRRLAVRLSHHFGPEHRMLQRLCRRPPNWFEEVDNMALVDVAEEFRELVDDLTETQERAKLLQEELAARLAEQTNSNLYILSLFTAILLPPSLIAGIFGMNVVGVPGVQDGNETTFWWVMLGMAAISLLVLLILFLRRFLR</sequence>
<evidence type="ECO:0000256" key="5">
    <source>
        <dbReference type="ARBA" id="ARBA00022519"/>
    </source>
</evidence>
<keyword evidence="5" id="KW-0997">Cell inner membrane</keyword>
<comment type="caution">
    <text evidence="13">The sequence shown here is derived from an EMBL/GenBank/DDBJ whole genome shotgun (WGS) entry which is preliminary data.</text>
</comment>
<evidence type="ECO:0000256" key="9">
    <source>
        <dbReference type="ARBA" id="ARBA00023065"/>
    </source>
</evidence>
<accession>A0ABX1TRD6</accession>
<evidence type="ECO:0000256" key="4">
    <source>
        <dbReference type="ARBA" id="ARBA00022475"/>
    </source>
</evidence>
<evidence type="ECO:0000313" key="14">
    <source>
        <dbReference type="Proteomes" id="UP000760480"/>
    </source>
</evidence>
<dbReference type="Gene3D" id="3.30.460.20">
    <property type="entry name" value="CorA soluble domain-like"/>
    <property type="match status" value="1"/>
</dbReference>
<name>A0ABX1TRD6_9GAMM</name>